<dbReference type="SUPFAM" id="SSF52047">
    <property type="entry name" value="RNI-like"/>
    <property type="match status" value="2"/>
</dbReference>
<protein>
    <recommendedName>
        <fullName evidence="3">Nlr family card domain protein</fullName>
    </recommendedName>
</protein>
<dbReference type="Proteomes" id="UP001321473">
    <property type="component" value="Unassembled WGS sequence"/>
</dbReference>
<dbReference type="Gene3D" id="3.80.10.10">
    <property type="entry name" value="Ribonuclease Inhibitor"/>
    <property type="match status" value="1"/>
</dbReference>
<dbReference type="AlphaFoldDB" id="A0AAQ4DDQ2"/>
<comment type="caution">
    <text evidence="1">The sequence shown here is derived from an EMBL/GenBank/DDBJ whole genome shotgun (WGS) entry which is preliminary data.</text>
</comment>
<accession>A0AAQ4DDQ2</accession>
<evidence type="ECO:0000313" key="1">
    <source>
        <dbReference type="EMBL" id="KAK8760592.1"/>
    </source>
</evidence>
<dbReference type="InterPro" id="IPR032675">
    <property type="entry name" value="LRR_dom_sf"/>
</dbReference>
<evidence type="ECO:0000313" key="2">
    <source>
        <dbReference type="Proteomes" id="UP001321473"/>
    </source>
</evidence>
<dbReference type="EMBL" id="JARKHS020032179">
    <property type="protein sequence ID" value="KAK8760592.1"/>
    <property type="molecule type" value="Genomic_DNA"/>
</dbReference>
<name>A0AAQ4DDQ2_AMBAM</name>
<evidence type="ECO:0008006" key="3">
    <source>
        <dbReference type="Google" id="ProtNLM"/>
    </source>
</evidence>
<dbReference type="PANTHER" id="PTHR47679:SF2">
    <property type="entry name" value="C-TERMINAL OF ROC (COR) DOMAIN-CONTAINING PROTEIN"/>
    <property type="match status" value="1"/>
</dbReference>
<proteinExistence type="predicted"/>
<reference evidence="1 2" key="1">
    <citation type="journal article" date="2023" name="Arcadia Sci">
        <title>De novo assembly of a long-read Amblyomma americanum tick genome.</title>
        <authorList>
            <person name="Chou S."/>
            <person name="Poskanzer K.E."/>
            <person name="Rollins M."/>
            <person name="Thuy-Boun P.S."/>
        </authorList>
    </citation>
    <scope>NUCLEOTIDE SEQUENCE [LARGE SCALE GENOMIC DNA]</scope>
    <source>
        <strain evidence="1">F_SG_1</strain>
        <tissue evidence="1">Salivary glands</tissue>
    </source>
</reference>
<organism evidence="1 2">
    <name type="scientific">Amblyomma americanum</name>
    <name type="common">Lone star tick</name>
    <dbReference type="NCBI Taxonomy" id="6943"/>
    <lineage>
        <taxon>Eukaryota</taxon>
        <taxon>Metazoa</taxon>
        <taxon>Ecdysozoa</taxon>
        <taxon>Arthropoda</taxon>
        <taxon>Chelicerata</taxon>
        <taxon>Arachnida</taxon>
        <taxon>Acari</taxon>
        <taxon>Parasitiformes</taxon>
        <taxon>Ixodida</taxon>
        <taxon>Ixodoidea</taxon>
        <taxon>Ixodidae</taxon>
        <taxon>Amblyomminae</taxon>
        <taxon>Amblyomma</taxon>
    </lineage>
</organism>
<gene>
    <name evidence="1" type="ORF">V5799_028138</name>
</gene>
<sequence>MHIVSPHNRQAWCSIFFLTWLPRKHRCVHFLAVRRSLPCVPYSVWRLAPEESRFGAGKQCHLRHVIWKMDSVNWGLLELFQEDATKLETLEVSFGQGTRVVIPDEFRQLVRRSAGTLQTFRLYMSSHSDACERLGEMALCQSLVELDIALTRATLAPQTIARILSSTSALRKLSFYYPPYSHGDRAFADALTRSRTLLEVRVGSPSIEAFGVVCDALTENSSVRMLSLVCMLPRGQLMTPDDKVASLLRGNTVLESLTLSGFRCFIEDPDSVAGALGDNAALKSLTCAPDCTMLAGVVSRLVAALERNKTLQRIQVDAVFGSREQRRALAALVVSLECSHRIEVQYWHDSDLLTMLPMLTAPLATPRDVWLVVDDIQPKQASALRTALAGPHGVPLRKLSLVSERRWPHCVRDAVKDILVSNSSLESLEIAESIRYIDLAAYSQDLAELSSAVWSCSKLSHLTITTADHLYHAEYAEWLVAVLRNSKSIVSLSVSQQMDNYSGERAFNVMAMGLLLNPFIVDIDIDGPVQDTRDYIFSRTVTRNRTRVNDAARFVTGADSSSRCARAFELLRTKQSLLRLITRVTRGTEDDARKAIRVAFGQMRDNLLRSAGVVKSSVTCWPADVTQIDALNIECWRAISRYLNLHDVLVQQW</sequence>
<dbReference type="PANTHER" id="PTHR47679">
    <property type="entry name" value="PROTEIN TORNADO 1"/>
    <property type="match status" value="1"/>
</dbReference>
<keyword evidence="2" id="KW-1185">Reference proteome</keyword>